<organism evidence="2 3">
    <name type="scientific">Rhizopus azygosporus</name>
    <name type="common">Rhizopus microsporus var. azygosporus</name>
    <dbReference type="NCBI Taxonomy" id="86630"/>
    <lineage>
        <taxon>Eukaryota</taxon>
        <taxon>Fungi</taxon>
        <taxon>Fungi incertae sedis</taxon>
        <taxon>Mucoromycota</taxon>
        <taxon>Mucoromycotina</taxon>
        <taxon>Mucoromycetes</taxon>
        <taxon>Mucorales</taxon>
        <taxon>Mucorineae</taxon>
        <taxon>Rhizopodaceae</taxon>
        <taxon>Rhizopus</taxon>
    </lineage>
</organism>
<proteinExistence type="predicted"/>
<dbReference type="EMBL" id="PJQL01004912">
    <property type="protein sequence ID" value="RCH78794.1"/>
    <property type="molecule type" value="Genomic_DNA"/>
</dbReference>
<evidence type="ECO:0000256" key="1">
    <source>
        <dbReference type="SAM" id="SignalP"/>
    </source>
</evidence>
<feature type="non-terminal residue" evidence="2">
    <location>
        <position position="85"/>
    </location>
</feature>
<gene>
    <name evidence="2" type="ORF">CU097_000919</name>
</gene>
<keyword evidence="1" id="KW-0732">Signal</keyword>
<keyword evidence="3" id="KW-1185">Reference proteome</keyword>
<sequence>HREYTVGLHGIVLAACFLQCESIFFDPDKTVTLGKHYALILSSGYDTISCGKQTYGHKKNTLDTVGNLSSPWNTDLVLLCISFGA</sequence>
<feature type="signal peptide" evidence="1">
    <location>
        <begin position="1"/>
        <end position="22"/>
    </location>
</feature>
<dbReference type="AlphaFoldDB" id="A0A367IM93"/>
<name>A0A367IM93_RHIAZ</name>
<feature type="chain" id="PRO_5016976536" evidence="1">
    <location>
        <begin position="23"/>
        <end position="85"/>
    </location>
</feature>
<accession>A0A367IM93</accession>
<protein>
    <submittedName>
        <fullName evidence="2">Uncharacterized protein</fullName>
    </submittedName>
</protein>
<evidence type="ECO:0000313" key="3">
    <source>
        <dbReference type="Proteomes" id="UP000252139"/>
    </source>
</evidence>
<feature type="non-terminal residue" evidence="2">
    <location>
        <position position="1"/>
    </location>
</feature>
<comment type="caution">
    <text evidence="2">The sequence shown here is derived from an EMBL/GenBank/DDBJ whole genome shotgun (WGS) entry which is preliminary data.</text>
</comment>
<dbReference type="Proteomes" id="UP000252139">
    <property type="component" value="Unassembled WGS sequence"/>
</dbReference>
<evidence type="ECO:0000313" key="2">
    <source>
        <dbReference type="EMBL" id="RCH78794.1"/>
    </source>
</evidence>
<reference evidence="2 3" key="1">
    <citation type="journal article" date="2018" name="G3 (Bethesda)">
        <title>Phylogenetic and Phylogenomic Definition of Rhizopus Species.</title>
        <authorList>
            <person name="Gryganskyi A.P."/>
            <person name="Golan J."/>
            <person name="Dolatabadi S."/>
            <person name="Mondo S."/>
            <person name="Robb S."/>
            <person name="Idnurm A."/>
            <person name="Muszewska A."/>
            <person name="Steczkiewicz K."/>
            <person name="Masonjones S."/>
            <person name="Liao H.L."/>
            <person name="Gajdeczka M.T."/>
            <person name="Anike F."/>
            <person name="Vuek A."/>
            <person name="Anishchenko I.M."/>
            <person name="Voigt K."/>
            <person name="de Hoog G.S."/>
            <person name="Smith M.E."/>
            <person name="Heitman J."/>
            <person name="Vilgalys R."/>
            <person name="Stajich J.E."/>
        </authorList>
    </citation>
    <scope>NUCLEOTIDE SEQUENCE [LARGE SCALE GENOMIC DNA]</scope>
    <source>
        <strain evidence="2 3">CBS 357.93</strain>
    </source>
</reference>